<feature type="region of interest" description="Disordered" evidence="1">
    <location>
        <begin position="1"/>
        <end position="26"/>
    </location>
</feature>
<accession>A0A0J7JV38</accession>
<feature type="compositionally biased region" description="Basic residues" evidence="1">
    <location>
        <begin position="115"/>
        <end position="128"/>
    </location>
</feature>
<keyword evidence="2" id="KW-0378">Hydrolase</keyword>
<sequence>GKFQDVNRNLSVDMGDVPLPESSPDCSWESVTAKEVIQGEASAKKRKANASPVISVSSEENVVPSSLPRRGGLRKCRIVDSLVEDIIKESVDLTREPTYSDDYADSKLVTSAGSSKRKPTSKKKKVSKSRVDFKEELDDITYEQLLDMGATNTGAMGLEMLDLIDSVRAHSSGGLSGS</sequence>
<dbReference type="PaxDb" id="67767-A0A0J7JV38"/>
<feature type="region of interest" description="Disordered" evidence="1">
    <location>
        <begin position="98"/>
        <end position="129"/>
    </location>
</feature>
<gene>
    <name evidence="2" type="ORF">RF55_24590</name>
</gene>
<protein>
    <submittedName>
        <fullName evidence="2">Atp-dependent clp protease atp-binding protein</fullName>
    </submittedName>
</protein>
<organism evidence="2 3">
    <name type="scientific">Lasius niger</name>
    <name type="common">Black garden ant</name>
    <dbReference type="NCBI Taxonomy" id="67767"/>
    <lineage>
        <taxon>Eukaryota</taxon>
        <taxon>Metazoa</taxon>
        <taxon>Ecdysozoa</taxon>
        <taxon>Arthropoda</taxon>
        <taxon>Hexapoda</taxon>
        <taxon>Insecta</taxon>
        <taxon>Pterygota</taxon>
        <taxon>Neoptera</taxon>
        <taxon>Endopterygota</taxon>
        <taxon>Hymenoptera</taxon>
        <taxon>Apocrita</taxon>
        <taxon>Aculeata</taxon>
        <taxon>Formicoidea</taxon>
        <taxon>Formicidae</taxon>
        <taxon>Formicinae</taxon>
        <taxon>Lasius</taxon>
        <taxon>Lasius</taxon>
    </lineage>
</organism>
<dbReference type="AlphaFoldDB" id="A0A0J7JV38"/>
<feature type="compositionally biased region" description="Low complexity" evidence="1">
    <location>
        <begin position="51"/>
        <end position="66"/>
    </location>
</feature>
<dbReference type="Proteomes" id="UP000036403">
    <property type="component" value="Unassembled WGS sequence"/>
</dbReference>
<keyword evidence="2" id="KW-0645">Protease</keyword>
<dbReference type="GO" id="GO:0006508">
    <property type="term" value="P:proteolysis"/>
    <property type="evidence" value="ECO:0007669"/>
    <property type="project" value="UniProtKB-KW"/>
</dbReference>
<name>A0A0J7JV38_LASNI</name>
<feature type="non-terminal residue" evidence="2">
    <location>
        <position position="1"/>
    </location>
</feature>
<dbReference type="EMBL" id="LBMM01029710">
    <property type="protein sequence ID" value="KMQ81979.1"/>
    <property type="molecule type" value="Genomic_DNA"/>
</dbReference>
<keyword evidence="2" id="KW-0547">Nucleotide-binding</keyword>
<comment type="caution">
    <text evidence="2">The sequence shown here is derived from an EMBL/GenBank/DDBJ whole genome shotgun (WGS) entry which is preliminary data.</text>
</comment>
<evidence type="ECO:0000256" key="1">
    <source>
        <dbReference type="SAM" id="MobiDB-lite"/>
    </source>
</evidence>
<feature type="compositionally biased region" description="Polar residues" evidence="1">
    <location>
        <begin position="1"/>
        <end position="10"/>
    </location>
</feature>
<evidence type="ECO:0000313" key="2">
    <source>
        <dbReference type="EMBL" id="KMQ81979.1"/>
    </source>
</evidence>
<proteinExistence type="predicted"/>
<keyword evidence="3" id="KW-1185">Reference proteome</keyword>
<dbReference type="GO" id="GO:0008233">
    <property type="term" value="F:peptidase activity"/>
    <property type="evidence" value="ECO:0007669"/>
    <property type="project" value="UniProtKB-KW"/>
</dbReference>
<feature type="region of interest" description="Disordered" evidence="1">
    <location>
        <begin position="39"/>
        <end position="68"/>
    </location>
</feature>
<dbReference type="GO" id="GO:0005524">
    <property type="term" value="F:ATP binding"/>
    <property type="evidence" value="ECO:0007669"/>
    <property type="project" value="UniProtKB-KW"/>
</dbReference>
<keyword evidence="2" id="KW-0067">ATP-binding</keyword>
<evidence type="ECO:0000313" key="3">
    <source>
        <dbReference type="Proteomes" id="UP000036403"/>
    </source>
</evidence>
<reference evidence="2 3" key="1">
    <citation type="submission" date="2015-04" db="EMBL/GenBank/DDBJ databases">
        <title>Lasius niger genome sequencing.</title>
        <authorList>
            <person name="Konorov E.A."/>
            <person name="Nikitin M.A."/>
            <person name="Kirill M.V."/>
            <person name="Chang P."/>
        </authorList>
    </citation>
    <scope>NUCLEOTIDE SEQUENCE [LARGE SCALE GENOMIC DNA]</scope>
    <source>
        <tissue evidence="2">Whole</tissue>
    </source>
</reference>